<dbReference type="PRINTS" id="PR00455">
    <property type="entry name" value="HTHTETR"/>
</dbReference>
<name>A0ABT3CH85_9MYCO</name>
<dbReference type="PROSITE" id="PS50977">
    <property type="entry name" value="HTH_TETR_2"/>
    <property type="match status" value="1"/>
</dbReference>
<evidence type="ECO:0000256" key="4">
    <source>
        <dbReference type="PROSITE-ProRule" id="PRU00335"/>
    </source>
</evidence>
<comment type="caution">
    <text evidence="7">The sequence shown here is derived from an EMBL/GenBank/DDBJ whole genome shotgun (WGS) entry which is preliminary data.</text>
</comment>
<proteinExistence type="predicted"/>
<keyword evidence="2 4" id="KW-0238">DNA-binding</keyword>
<sequence>MDVDNAQRTSPTEPAGARQLVSPRSEATREHIIRAARDAFCTLGYESTTFKEIAARARVSRPTVNYHFANKIALYRTLENDAVTTVLAETIEQSSGQEQAFLAALHAFATKLVSAESENRTRADFLITAVLESARRAELQAVGSTATAALRQHLGDLVTAAMHRGELPAETDLAAMVEFALATLLGMGLCAPTRHRLSTAGSSSSARHRRTPRLSEQPRRRTA</sequence>
<feature type="region of interest" description="Disordered" evidence="5">
    <location>
        <begin position="1"/>
        <end position="25"/>
    </location>
</feature>
<feature type="DNA-binding region" description="H-T-H motif" evidence="4">
    <location>
        <begin position="49"/>
        <end position="68"/>
    </location>
</feature>
<evidence type="ECO:0000256" key="3">
    <source>
        <dbReference type="ARBA" id="ARBA00023163"/>
    </source>
</evidence>
<dbReference type="InterPro" id="IPR050109">
    <property type="entry name" value="HTH-type_TetR-like_transc_reg"/>
</dbReference>
<evidence type="ECO:0000259" key="6">
    <source>
        <dbReference type="PROSITE" id="PS50977"/>
    </source>
</evidence>
<keyword evidence="3" id="KW-0804">Transcription</keyword>
<evidence type="ECO:0000313" key="8">
    <source>
        <dbReference type="Proteomes" id="UP001526201"/>
    </source>
</evidence>
<dbReference type="Proteomes" id="UP001526201">
    <property type="component" value="Unassembled WGS sequence"/>
</dbReference>
<evidence type="ECO:0000256" key="5">
    <source>
        <dbReference type="SAM" id="MobiDB-lite"/>
    </source>
</evidence>
<keyword evidence="8" id="KW-1185">Reference proteome</keyword>
<dbReference type="SUPFAM" id="SSF48498">
    <property type="entry name" value="Tetracyclin repressor-like, C-terminal domain"/>
    <property type="match status" value="1"/>
</dbReference>
<organism evidence="7 8">
    <name type="scientific">Mycolicibacterium komossense</name>
    <dbReference type="NCBI Taxonomy" id="1779"/>
    <lineage>
        <taxon>Bacteria</taxon>
        <taxon>Bacillati</taxon>
        <taxon>Actinomycetota</taxon>
        <taxon>Actinomycetes</taxon>
        <taxon>Mycobacteriales</taxon>
        <taxon>Mycobacteriaceae</taxon>
        <taxon>Mycolicibacterium</taxon>
    </lineage>
</organism>
<gene>
    <name evidence="7" type="ORF">H7J73_22540</name>
</gene>
<dbReference type="InterPro" id="IPR001647">
    <property type="entry name" value="HTH_TetR"/>
</dbReference>
<dbReference type="PANTHER" id="PTHR30055:SF234">
    <property type="entry name" value="HTH-TYPE TRANSCRIPTIONAL REGULATOR BETI"/>
    <property type="match status" value="1"/>
</dbReference>
<dbReference type="InterPro" id="IPR036271">
    <property type="entry name" value="Tet_transcr_reg_TetR-rel_C_sf"/>
</dbReference>
<dbReference type="SUPFAM" id="SSF46689">
    <property type="entry name" value="Homeodomain-like"/>
    <property type="match status" value="1"/>
</dbReference>
<reference evidence="7 8" key="1">
    <citation type="journal article" date="2022" name="BMC Genomics">
        <title>Comparative genome analysis of mycobacteria focusing on tRNA and non-coding RNA.</title>
        <authorList>
            <person name="Behra P.R.K."/>
            <person name="Pettersson B.M.F."/>
            <person name="Ramesh M."/>
            <person name="Das S."/>
            <person name="Dasgupta S."/>
            <person name="Kirsebom L.A."/>
        </authorList>
    </citation>
    <scope>NUCLEOTIDE SEQUENCE [LARGE SCALE GENOMIC DNA]</scope>
    <source>
        <strain evidence="7 8">DSM 44078</strain>
    </source>
</reference>
<dbReference type="EMBL" id="JACKTY010000035">
    <property type="protein sequence ID" value="MCV7228799.1"/>
    <property type="molecule type" value="Genomic_DNA"/>
</dbReference>
<evidence type="ECO:0000256" key="1">
    <source>
        <dbReference type="ARBA" id="ARBA00023015"/>
    </source>
</evidence>
<accession>A0ABT3CH85</accession>
<keyword evidence="1" id="KW-0805">Transcription regulation</keyword>
<dbReference type="RefSeq" id="WP_264069983.1">
    <property type="nucleotide sequence ID" value="NZ_JACKTY010000035.1"/>
</dbReference>
<protein>
    <submittedName>
        <fullName evidence="7">TetR/AcrR family transcriptional regulator</fullName>
    </submittedName>
</protein>
<dbReference type="Pfam" id="PF00440">
    <property type="entry name" value="TetR_N"/>
    <property type="match status" value="1"/>
</dbReference>
<dbReference type="InterPro" id="IPR009057">
    <property type="entry name" value="Homeodomain-like_sf"/>
</dbReference>
<feature type="region of interest" description="Disordered" evidence="5">
    <location>
        <begin position="196"/>
        <end position="223"/>
    </location>
</feature>
<feature type="compositionally biased region" description="Polar residues" evidence="5">
    <location>
        <begin position="1"/>
        <end position="12"/>
    </location>
</feature>
<evidence type="ECO:0000256" key="2">
    <source>
        <dbReference type="ARBA" id="ARBA00023125"/>
    </source>
</evidence>
<evidence type="ECO:0000313" key="7">
    <source>
        <dbReference type="EMBL" id="MCV7228799.1"/>
    </source>
</evidence>
<dbReference type="Gene3D" id="1.10.357.10">
    <property type="entry name" value="Tetracycline Repressor, domain 2"/>
    <property type="match status" value="1"/>
</dbReference>
<feature type="domain" description="HTH tetR-type" evidence="6">
    <location>
        <begin position="26"/>
        <end position="86"/>
    </location>
</feature>
<dbReference type="PANTHER" id="PTHR30055">
    <property type="entry name" value="HTH-TYPE TRANSCRIPTIONAL REGULATOR RUTR"/>
    <property type="match status" value="1"/>
</dbReference>